<name>A0A5B1M0J7_9ACTN</name>
<evidence type="ECO:0000313" key="1">
    <source>
        <dbReference type="EMBL" id="KAA1426453.1"/>
    </source>
</evidence>
<proteinExistence type="predicted"/>
<accession>A0A5B1M0J7</accession>
<protein>
    <submittedName>
        <fullName evidence="1">Uncharacterized protein</fullName>
    </submittedName>
</protein>
<dbReference type="Proteomes" id="UP000324351">
    <property type="component" value="Unassembled WGS sequence"/>
</dbReference>
<dbReference type="EMBL" id="VUJW01000008">
    <property type="protein sequence ID" value="KAA1426453.1"/>
    <property type="molecule type" value="Genomic_DNA"/>
</dbReference>
<reference evidence="1 2" key="2">
    <citation type="submission" date="2019-09" db="EMBL/GenBank/DDBJ databases">
        <authorList>
            <person name="Jin C."/>
        </authorList>
    </citation>
    <scope>NUCLEOTIDE SEQUENCE [LARGE SCALE GENOMIC DNA]</scope>
    <source>
        <strain evidence="1 2">BN140041</strain>
    </source>
</reference>
<evidence type="ECO:0000313" key="2">
    <source>
        <dbReference type="Proteomes" id="UP000324351"/>
    </source>
</evidence>
<gene>
    <name evidence="1" type="ORF">F0U47_13700</name>
</gene>
<comment type="caution">
    <text evidence="1">The sequence shown here is derived from an EMBL/GenBank/DDBJ whole genome shotgun (WGS) entry which is preliminary data.</text>
</comment>
<dbReference type="RefSeq" id="WP_149751035.1">
    <property type="nucleotide sequence ID" value="NZ_VUJW01000008.1"/>
</dbReference>
<organism evidence="1 2">
    <name type="scientific">Nocardioides antri</name>
    <dbReference type="NCBI Taxonomy" id="2607659"/>
    <lineage>
        <taxon>Bacteria</taxon>
        <taxon>Bacillati</taxon>
        <taxon>Actinomycetota</taxon>
        <taxon>Actinomycetes</taxon>
        <taxon>Propionibacteriales</taxon>
        <taxon>Nocardioidaceae</taxon>
        <taxon>Nocardioides</taxon>
    </lineage>
</organism>
<reference evidence="1 2" key="1">
    <citation type="submission" date="2019-09" db="EMBL/GenBank/DDBJ databases">
        <title>Nocardioides panacisoli sp. nov., isolated from the soil of a ginseng field.</title>
        <authorList>
            <person name="Cho C."/>
        </authorList>
    </citation>
    <scope>NUCLEOTIDE SEQUENCE [LARGE SCALE GENOMIC DNA]</scope>
    <source>
        <strain evidence="1 2">BN140041</strain>
    </source>
</reference>
<dbReference type="AlphaFoldDB" id="A0A5B1M0J7"/>
<keyword evidence="2" id="KW-1185">Reference proteome</keyword>
<sequence>MDDADEELTRLAIAQALELDHQYLETVPAWDQARVDQLRRIGRSVAREFGWRVRTGTIDLDEERLKVWIVIVESTPEDQERIRERGEFLVEQIFKDL</sequence>